<dbReference type="EC" id="1.20.4.1" evidence="4 7"/>
<comment type="similarity">
    <text evidence="1 6 7">Belongs to the ArsC family.</text>
</comment>
<dbReference type="PROSITE" id="PS51353">
    <property type="entry name" value="ARSC"/>
    <property type="match status" value="1"/>
</dbReference>
<dbReference type="EMBL" id="NRSG01000036">
    <property type="protein sequence ID" value="MBK1658036.1"/>
    <property type="molecule type" value="Genomic_DNA"/>
</dbReference>
<keyword evidence="2" id="KW-0059">Arsenical resistance</keyword>
<dbReference type="RefSeq" id="WP_133219430.1">
    <property type="nucleotide sequence ID" value="NZ_NRSG01000036.1"/>
</dbReference>
<name>A0ABS1CUQ8_9PROT</name>
<dbReference type="InterPro" id="IPR006660">
    <property type="entry name" value="Arsenate_reductase-like"/>
</dbReference>
<evidence type="ECO:0000256" key="5">
    <source>
        <dbReference type="ARBA" id="ARBA00039879"/>
    </source>
</evidence>
<evidence type="ECO:0000256" key="4">
    <source>
        <dbReference type="ARBA" id="ARBA00038969"/>
    </source>
</evidence>
<evidence type="ECO:0000256" key="3">
    <source>
        <dbReference type="ARBA" id="ARBA00023002"/>
    </source>
</evidence>
<dbReference type="Pfam" id="PF03960">
    <property type="entry name" value="ArsC"/>
    <property type="match status" value="1"/>
</dbReference>
<dbReference type="NCBIfam" id="TIGR00014">
    <property type="entry name" value="arsC"/>
    <property type="match status" value="1"/>
</dbReference>
<dbReference type="Proteomes" id="UP000697995">
    <property type="component" value="Unassembled WGS sequence"/>
</dbReference>
<organism evidence="8 9">
    <name type="scientific">Paracraurococcus ruber</name>
    <dbReference type="NCBI Taxonomy" id="77675"/>
    <lineage>
        <taxon>Bacteria</taxon>
        <taxon>Pseudomonadati</taxon>
        <taxon>Pseudomonadota</taxon>
        <taxon>Alphaproteobacteria</taxon>
        <taxon>Acetobacterales</taxon>
        <taxon>Roseomonadaceae</taxon>
        <taxon>Paracraurococcus</taxon>
    </lineage>
</organism>
<dbReference type="Gene3D" id="3.40.30.10">
    <property type="entry name" value="Glutaredoxin"/>
    <property type="match status" value="1"/>
</dbReference>
<evidence type="ECO:0000313" key="8">
    <source>
        <dbReference type="EMBL" id="MBK1658036.1"/>
    </source>
</evidence>
<accession>A0ABS1CUQ8</accession>
<reference evidence="8 9" key="1">
    <citation type="journal article" date="2020" name="Microorganisms">
        <title>Osmotic Adaptation and Compatible Solute Biosynthesis of Phototrophic Bacteria as Revealed from Genome Analyses.</title>
        <authorList>
            <person name="Imhoff J.F."/>
            <person name="Rahn T."/>
            <person name="Kunzel S."/>
            <person name="Keller A."/>
            <person name="Neulinger S.C."/>
        </authorList>
    </citation>
    <scope>NUCLEOTIDE SEQUENCE [LARGE SCALE GENOMIC DNA]</scope>
    <source>
        <strain evidence="8 9">DSM 15382</strain>
    </source>
</reference>
<evidence type="ECO:0000313" key="9">
    <source>
        <dbReference type="Proteomes" id="UP000697995"/>
    </source>
</evidence>
<dbReference type="PANTHER" id="PTHR30041:SF5">
    <property type="entry name" value="ARSENATE REDUCTASE-RELATED"/>
    <property type="match status" value="1"/>
</dbReference>
<comment type="caution">
    <text evidence="8">The sequence shown here is derived from an EMBL/GenBank/DDBJ whole genome shotgun (WGS) entry which is preliminary data.</text>
</comment>
<gene>
    <name evidence="8" type="primary">arsC</name>
    <name evidence="8" type="ORF">CKO45_07310</name>
</gene>
<dbReference type="PANTHER" id="PTHR30041">
    <property type="entry name" value="ARSENATE REDUCTASE"/>
    <property type="match status" value="1"/>
</dbReference>
<evidence type="ECO:0000256" key="6">
    <source>
        <dbReference type="PROSITE-ProRule" id="PRU01282"/>
    </source>
</evidence>
<keyword evidence="9" id="KW-1185">Reference proteome</keyword>
<dbReference type="InterPro" id="IPR036249">
    <property type="entry name" value="Thioredoxin-like_sf"/>
</dbReference>
<keyword evidence="3 7" id="KW-0560">Oxidoreductase</keyword>
<evidence type="ECO:0000256" key="1">
    <source>
        <dbReference type="ARBA" id="ARBA00007198"/>
    </source>
</evidence>
<evidence type="ECO:0000256" key="7">
    <source>
        <dbReference type="RuleBase" id="RU362029"/>
    </source>
</evidence>
<evidence type="ECO:0000256" key="2">
    <source>
        <dbReference type="ARBA" id="ARBA00022849"/>
    </source>
</evidence>
<sequence>MSAVTIWHNPACGTSRNALGLIREAGIEPVVVEYLKTPPDRATLRATIAAAGLTVRQALREKGTPYAELGLDDPGLSEDALLDAMLAHPILINRPFVIAPGGTRLCRPSEQVREILPAPPGGAQPR</sequence>
<dbReference type="SUPFAM" id="SSF52833">
    <property type="entry name" value="Thioredoxin-like"/>
    <property type="match status" value="1"/>
</dbReference>
<dbReference type="CDD" id="cd03034">
    <property type="entry name" value="ArsC_ArsC"/>
    <property type="match status" value="1"/>
</dbReference>
<dbReference type="InterPro" id="IPR006659">
    <property type="entry name" value="Arsenate_reductase"/>
</dbReference>
<comment type="catalytic activity">
    <reaction evidence="7">
        <text>[glutaredoxin]-dithiol + arsenate + glutathione + H(+) = glutathionyl-S-S-[glutaredoxin] + arsenite + H2O</text>
        <dbReference type="Rhea" id="RHEA:22016"/>
        <dbReference type="Rhea" id="RHEA-COMP:10729"/>
        <dbReference type="Rhea" id="RHEA-COMP:17668"/>
        <dbReference type="ChEBI" id="CHEBI:15377"/>
        <dbReference type="ChEBI" id="CHEBI:15378"/>
        <dbReference type="ChEBI" id="CHEBI:29242"/>
        <dbReference type="ChEBI" id="CHEBI:29950"/>
        <dbReference type="ChEBI" id="CHEBI:48597"/>
        <dbReference type="ChEBI" id="CHEBI:57925"/>
        <dbReference type="ChEBI" id="CHEBI:146199"/>
        <dbReference type="EC" id="1.20.4.1"/>
    </reaction>
</comment>
<proteinExistence type="inferred from homology"/>
<protein>
    <recommendedName>
        <fullName evidence="5 7">Arsenate reductase</fullName>
        <ecNumber evidence="4 7">1.20.4.1</ecNumber>
    </recommendedName>
</protein>